<proteinExistence type="predicted"/>
<accession>A0AAV6HWU3</accession>
<sequence>MSRIRVVGDPQQFVRIMNKEMQCPTEVEVIVEDIRRCAQISRSCSFQFVRRWANG</sequence>
<keyword evidence="2" id="KW-1185">Reference proteome</keyword>
<dbReference type="AlphaFoldDB" id="A0AAV6HWU3"/>
<dbReference type="Proteomes" id="UP000823749">
    <property type="component" value="Chromosome 13"/>
</dbReference>
<name>A0AAV6HWU3_9ERIC</name>
<reference evidence="1 2" key="1">
    <citation type="submission" date="2020-08" db="EMBL/GenBank/DDBJ databases">
        <title>Plant Genome Project.</title>
        <authorList>
            <person name="Zhang R.-G."/>
        </authorList>
    </citation>
    <scope>NUCLEOTIDE SEQUENCE [LARGE SCALE GENOMIC DNA]</scope>
    <source>
        <strain evidence="1">WSP0</strain>
        <tissue evidence="1">Leaf</tissue>
    </source>
</reference>
<dbReference type="EMBL" id="JACTNZ010000013">
    <property type="protein sequence ID" value="KAG5516981.1"/>
    <property type="molecule type" value="Genomic_DNA"/>
</dbReference>
<evidence type="ECO:0000313" key="1">
    <source>
        <dbReference type="EMBL" id="KAG5516981.1"/>
    </source>
</evidence>
<organism evidence="1 2">
    <name type="scientific">Rhododendron griersonianum</name>
    <dbReference type="NCBI Taxonomy" id="479676"/>
    <lineage>
        <taxon>Eukaryota</taxon>
        <taxon>Viridiplantae</taxon>
        <taxon>Streptophyta</taxon>
        <taxon>Embryophyta</taxon>
        <taxon>Tracheophyta</taxon>
        <taxon>Spermatophyta</taxon>
        <taxon>Magnoliopsida</taxon>
        <taxon>eudicotyledons</taxon>
        <taxon>Gunneridae</taxon>
        <taxon>Pentapetalae</taxon>
        <taxon>asterids</taxon>
        <taxon>Ericales</taxon>
        <taxon>Ericaceae</taxon>
        <taxon>Ericoideae</taxon>
        <taxon>Rhodoreae</taxon>
        <taxon>Rhododendron</taxon>
    </lineage>
</organism>
<protein>
    <submittedName>
        <fullName evidence="1">Uncharacterized protein</fullName>
    </submittedName>
</protein>
<comment type="caution">
    <text evidence="1">The sequence shown here is derived from an EMBL/GenBank/DDBJ whole genome shotgun (WGS) entry which is preliminary data.</text>
</comment>
<gene>
    <name evidence="1" type="ORF">RHGRI_037653</name>
</gene>
<evidence type="ECO:0000313" key="2">
    <source>
        <dbReference type="Proteomes" id="UP000823749"/>
    </source>
</evidence>